<sequence length="192" mass="21492">MPHDKGILLLPPLSYYTLESKQMPQFFFRMGGYGIKLSSLVSLPATVTDVHTMNKFTAEELNRLVTQEDEPAASQPLGHILSHIFQPFVIPLPALSMLQIPLKHILHNERTKAKFNKNSPDDLVPLYNTDAQLWNWDLPIHAPTKESESTEAEPDSDLEGNTQTGGGKKPPHEEIFSSFFNALTTCLARSEP</sequence>
<evidence type="ECO:0000313" key="3">
    <source>
        <dbReference type="Proteomes" id="UP000714275"/>
    </source>
</evidence>
<feature type="compositionally biased region" description="Acidic residues" evidence="1">
    <location>
        <begin position="149"/>
        <end position="158"/>
    </location>
</feature>
<accession>A0A9P6ZML6</accession>
<dbReference type="AlphaFoldDB" id="A0A9P6ZML6"/>
<dbReference type="EMBL" id="JABBWD010000058">
    <property type="protein sequence ID" value="KAG1771587.1"/>
    <property type="molecule type" value="Genomic_DNA"/>
</dbReference>
<feature type="region of interest" description="Disordered" evidence="1">
    <location>
        <begin position="144"/>
        <end position="174"/>
    </location>
</feature>
<reference evidence="2" key="1">
    <citation type="journal article" date="2020" name="New Phytol.">
        <title>Comparative genomics reveals dynamic genome evolution in host specialist ectomycorrhizal fungi.</title>
        <authorList>
            <person name="Lofgren L.A."/>
            <person name="Nguyen N.H."/>
            <person name="Vilgalys R."/>
            <person name="Ruytinx J."/>
            <person name="Liao H.L."/>
            <person name="Branco S."/>
            <person name="Kuo A."/>
            <person name="LaButti K."/>
            <person name="Lipzen A."/>
            <person name="Andreopoulos W."/>
            <person name="Pangilinan J."/>
            <person name="Riley R."/>
            <person name="Hundley H."/>
            <person name="Na H."/>
            <person name="Barry K."/>
            <person name="Grigoriev I.V."/>
            <person name="Stajich J.E."/>
            <person name="Kennedy P.G."/>
        </authorList>
    </citation>
    <scope>NUCLEOTIDE SEQUENCE</scope>
    <source>
        <strain evidence="2">DOB743</strain>
    </source>
</reference>
<name>A0A9P6ZML6_9AGAM</name>
<keyword evidence="3" id="KW-1185">Reference proteome</keyword>
<evidence type="ECO:0000313" key="2">
    <source>
        <dbReference type="EMBL" id="KAG1771587.1"/>
    </source>
</evidence>
<organism evidence="2 3">
    <name type="scientific">Suillus placidus</name>
    <dbReference type="NCBI Taxonomy" id="48579"/>
    <lineage>
        <taxon>Eukaryota</taxon>
        <taxon>Fungi</taxon>
        <taxon>Dikarya</taxon>
        <taxon>Basidiomycota</taxon>
        <taxon>Agaricomycotina</taxon>
        <taxon>Agaricomycetes</taxon>
        <taxon>Agaricomycetidae</taxon>
        <taxon>Boletales</taxon>
        <taxon>Suillineae</taxon>
        <taxon>Suillaceae</taxon>
        <taxon>Suillus</taxon>
    </lineage>
</organism>
<gene>
    <name evidence="2" type="ORF">EV702DRAFT_1201901</name>
</gene>
<proteinExistence type="predicted"/>
<comment type="caution">
    <text evidence="2">The sequence shown here is derived from an EMBL/GenBank/DDBJ whole genome shotgun (WGS) entry which is preliminary data.</text>
</comment>
<protein>
    <submittedName>
        <fullName evidence="2">Uncharacterized protein</fullName>
    </submittedName>
</protein>
<evidence type="ECO:0000256" key="1">
    <source>
        <dbReference type="SAM" id="MobiDB-lite"/>
    </source>
</evidence>
<dbReference type="OrthoDB" id="2688418at2759"/>
<dbReference type="Proteomes" id="UP000714275">
    <property type="component" value="Unassembled WGS sequence"/>
</dbReference>